<evidence type="ECO:0000313" key="2">
    <source>
        <dbReference type="Proteomes" id="UP000006671"/>
    </source>
</evidence>
<protein>
    <submittedName>
        <fullName evidence="1">Predicted protein</fullName>
    </submittedName>
</protein>
<dbReference type="VEuPathDB" id="AmoebaDB:NAEGRDRAFT_64436"/>
<dbReference type="RefSeq" id="XP_002680190.1">
    <property type="nucleotide sequence ID" value="XM_002680144.1"/>
</dbReference>
<evidence type="ECO:0000313" key="1">
    <source>
        <dbReference type="EMBL" id="EFC47446.1"/>
    </source>
</evidence>
<accession>D2V6H1</accession>
<dbReference type="InParanoid" id="D2V6H1"/>
<proteinExistence type="predicted"/>
<dbReference type="EMBL" id="GG738854">
    <property type="protein sequence ID" value="EFC47446.1"/>
    <property type="molecule type" value="Genomic_DNA"/>
</dbReference>
<dbReference type="GeneID" id="8849159"/>
<keyword evidence="2" id="KW-1185">Reference proteome</keyword>
<organism evidence="2">
    <name type="scientific">Naegleria gruberi</name>
    <name type="common">Amoeba</name>
    <dbReference type="NCBI Taxonomy" id="5762"/>
    <lineage>
        <taxon>Eukaryota</taxon>
        <taxon>Discoba</taxon>
        <taxon>Heterolobosea</taxon>
        <taxon>Tetramitia</taxon>
        <taxon>Eutetramitia</taxon>
        <taxon>Vahlkampfiidae</taxon>
        <taxon>Naegleria</taxon>
    </lineage>
</organism>
<gene>
    <name evidence="1" type="ORF">NAEGRDRAFT_64436</name>
</gene>
<name>D2V6H1_NAEGR</name>
<reference evidence="1 2" key="1">
    <citation type="journal article" date="2010" name="Cell">
        <title>The genome of Naegleria gruberi illuminates early eukaryotic versatility.</title>
        <authorList>
            <person name="Fritz-Laylin L.K."/>
            <person name="Prochnik S.E."/>
            <person name="Ginger M.L."/>
            <person name="Dacks J.B."/>
            <person name="Carpenter M.L."/>
            <person name="Field M.C."/>
            <person name="Kuo A."/>
            <person name="Paredez A."/>
            <person name="Chapman J."/>
            <person name="Pham J."/>
            <person name="Shu S."/>
            <person name="Neupane R."/>
            <person name="Cipriano M."/>
            <person name="Mancuso J."/>
            <person name="Tu H."/>
            <person name="Salamov A."/>
            <person name="Lindquist E."/>
            <person name="Shapiro H."/>
            <person name="Lucas S."/>
            <person name="Grigoriev I.V."/>
            <person name="Cande W.Z."/>
            <person name="Fulton C."/>
            <person name="Rokhsar D.S."/>
            <person name="Dawson S.C."/>
        </authorList>
    </citation>
    <scope>NUCLEOTIDE SEQUENCE [LARGE SCALE GENOMIC DNA]</scope>
    <source>
        <strain evidence="1 2">NEG-M</strain>
    </source>
</reference>
<sequence>MATSKNQLVLTMSDYYDCPLHGVANLFDQPHIYEKHGTIDNDFEPFYYLKPIYDTNFLKLLLEDWDIWVRYYDTMIRNELGPKDLHPCLAIDQERSKQVEELLKKYSYNISTEEVDQVIKAYGEFTPKTKVRGVAKPDTVNWSNIEYGANYSVLNFLSDTRGVIKRDKLTDVTFEFKYSEDE</sequence>
<dbReference type="Proteomes" id="UP000006671">
    <property type="component" value="Unassembled WGS sequence"/>
</dbReference>
<dbReference type="AlphaFoldDB" id="D2V6H1"/>
<dbReference type="KEGG" id="ngr:NAEGRDRAFT_64436"/>